<dbReference type="InterPro" id="IPR014710">
    <property type="entry name" value="RmlC-like_jellyroll"/>
</dbReference>
<gene>
    <name evidence="1" type="ORF">G4Y79_12990</name>
</gene>
<dbReference type="Gene3D" id="2.60.120.10">
    <property type="entry name" value="Jelly Rolls"/>
    <property type="match status" value="1"/>
</dbReference>
<evidence type="ECO:0008006" key="3">
    <source>
        <dbReference type="Google" id="ProtNLM"/>
    </source>
</evidence>
<dbReference type="Proteomes" id="UP000594468">
    <property type="component" value="Chromosome"/>
</dbReference>
<proteinExistence type="predicted"/>
<evidence type="ECO:0000313" key="1">
    <source>
        <dbReference type="EMBL" id="QPC80627.1"/>
    </source>
</evidence>
<dbReference type="RefSeq" id="WP_195168702.1">
    <property type="nucleotide sequence ID" value="NZ_CP062983.1"/>
</dbReference>
<dbReference type="InterPro" id="IPR011051">
    <property type="entry name" value="RmlC_Cupin_sf"/>
</dbReference>
<dbReference type="SUPFAM" id="SSF51182">
    <property type="entry name" value="RmlC-like cupins"/>
    <property type="match status" value="1"/>
</dbReference>
<evidence type="ECO:0000313" key="2">
    <source>
        <dbReference type="Proteomes" id="UP000594468"/>
    </source>
</evidence>
<keyword evidence="2" id="KW-1185">Reference proteome</keyword>
<name>A0A7S8E590_9CHLR</name>
<sequence>MAIRELPVAITHWQGSQHPSLSTIMGIMKNEGLRPYMWSTLPNHRYGIRTHNYDKTLFVIDGTLEIHLPDSNKIVHLRSGDRITIPASVRHMTVVGATGAKCVEASIQRTRRRQ</sequence>
<protein>
    <recommendedName>
        <fullName evidence="3">Cupin 2 conserved barrel domain-containing protein</fullName>
    </recommendedName>
</protein>
<dbReference type="EMBL" id="CP062983">
    <property type="protein sequence ID" value="QPC80627.1"/>
    <property type="molecule type" value="Genomic_DNA"/>
</dbReference>
<accession>A0A7S8E590</accession>
<reference evidence="1 2" key="1">
    <citation type="submission" date="2020-02" db="EMBL/GenBank/DDBJ databases">
        <authorList>
            <person name="Zheng R.K."/>
            <person name="Sun C.M."/>
        </authorList>
    </citation>
    <scope>NUCLEOTIDE SEQUENCE [LARGE SCALE GENOMIC DNA]</scope>
    <source>
        <strain evidence="2">rifampicinis</strain>
    </source>
</reference>
<dbReference type="KEGG" id="pmet:G4Y79_12990"/>
<dbReference type="AlphaFoldDB" id="A0A7S8E590"/>
<organism evidence="1 2">
    <name type="scientific">Phototrophicus methaneseepsis</name>
    <dbReference type="NCBI Taxonomy" id="2710758"/>
    <lineage>
        <taxon>Bacteria</taxon>
        <taxon>Bacillati</taxon>
        <taxon>Chloroflexota</taxon>
        <taxon>Candidatus Thermofontia</taxon>
        <taxon>Phototrophicales</taxon>
        <taxon>Phototrophicaceae</taxon>
        <taxon>Phototrophicus</taxon>
    </lineage>
</organism>